<dbReference type="AlphaFoldDB" id="A0A1F8EI16"/>
<organism evidence="2 3">
    <name type="scientific">Candidatus Yanofskybacteria bacterium RIFCSPHIGHO2_01_FULL_41_53</name>
    <dbReference type="NCBI Taxonomy" id="1802663"/>
    <lineage>
        <taxon>Bacteria</taxon>
        <taxon>Candidatus Yanofskyibacteriota</taxon>
    </lineage>
</organism>
<comment type="caution">
    <text evidence="2">The sequence shown here is derived from an EMBL/GenBank/DDBJ whole genome shotgun (WGS) entry which is preliminary data.</text>
</comment>
<dbReference type="Pfam" id="PF00535">
    <property type="entry name" value="Glycos_transf_2"/>
    <property type="match status" value="1"/>
</dbReference>
<accession>A0A1F8EI16</accession>
<dbReference type="InterPro" id="IPR001173">
    <property type="entry name" value="Glyco_trans_2-like"/>
</dbReference>
<evidence type="ECO:0000259" key="1">
    <source>
        <dbReference type="Pfam" id="PF00535"/>
    </source>
</evidence>
<name>A0A1F8EI16_9BACT</name>
<dbReference type="PANTHER" id="PTHR43685">
    <property type="entry name" value="GLYCOSYLTRANSFERASE"/>
    <property type="match status" value="1"/>
</dbReference>
<dbReference type="InterPro" id="IPR050834">
    <property type="entry name" value="Glycosyltransf_2"/>
</dbReference>
<protein>
    <recommendedName>
        <fullName evidence="1">Glycosyltransferase 2-like domain-containing protein</fullName>
    </recommendedName>
</protein>
<evidence type="ECO:0000313" key="2">
    <source>
        <dbReference type="EMBL" id="OGN00464.1"/>
    </source>
</evidence>
<feature type="domain" description="Glycosyltransferase 2-like" evidence="1">
    <location>
        <begin position="11"/>
        <end position="142"/>
    </location>
</feature>
<reference evidence="2 3" key="1">
    <citation type="journal article" date="2016" name="Nat. Commun.">
        <title>Thousands of microbial genomes shed light on interconnected biogeochemical processes in an aquifer system.</title>
        <authorList>
            <person name="Anantharaman K."/>
            <person name="Brown C.T."/>
            <person name="Hug L.A."/>
            <person name="Sharon I."/>
            <person name="Castelle C.J."/>
            <person name="Probst A.J."/>
            <person name="Thomas B.C."/>
            <person name="Singh A."/>
            <person name="Wilkins M.J."/>
            <person name="Karaoz U."/>
            <person name="Brodie E.L."/>
            <person name="Williams K.H."/>
            <person name="Hubbard S.S."/>
            <person name="Banfield J.F."/>
        </authorList>
    </citation>
    <scope>NUCLEOTIDE SEQUENCE [LARGE SCALE GENOMIC DNA]</scope>
</reference>
<dbReference type="Gene3D" id="3.90.550.10">
    <property type="entry name" value="Spore Coat Polysaccharide Biosynthesis Protein SpsA, Chain A"/>
    <property type="match status" value="1"/>
</dbReference>
<evidence type="ECO:0000313" key="3">
    <source>
        <dbReference type="Proteomes" id="UP000177117"/>
    </source>
</evidence>
<proteinExistence type="predicted"/>
<dbReference type="Proteomes" id="UP000177117">
    <property type="component" value="Unassembled WGS sequence"/>
</dbReference>
<gene>
    <name evidence="2" type="ORF">A2650_03715</name>
</gene>
<dbReference type="PANTHER" id="PTHR43685:SF2">
    <property type="entry name" value="GLYCOSYLTRANSFERASE 2-LIKE DOMAIN-CONTAINING PROTEIN"/>
    <property type="match status" value="1"/>
</dbReference>
<dbReference type="InterPro" id="IPR029044">
    <property type="entry name" value="Nucleotide-diphossugar_trans"/>
</dbReference>
<sequence length="381" mass="44461">MSSPLVTINLVVLNGEKYIRHCLDGILAQTYPHELIEVNILDNGSADKTKEIINATRSDLEARTDLKDFGFAKFNLVELTKNIGVWPGQEKLLQYSIGKYVLGLCVDVIVDKDFVKNAIEVMEKDEKIGALQAKIYKYDIRDLEIGNWKLEIGGTIDTCGFHIFKSRRVINIGHGEEDKGPFDSAQDKQFNEQKDIFGVEGAAPFFRKSALEDCRLSTNYAIAQNVENSKSKFSREILDHDFFWYGDDLDLVWRMNMFGWRQVFAPSVIAWHDRQTTKTLRKSQADFIKIRRQIPARKRRLDWRNTRFTIIKNDYIINILKDLPYILKREFMMFGYLVVFEPSVLFEIPEFLRLIPKMLKKRREVMGRAKTSAKEIHKWFK</sequence>
<dbReference type="SUPFAM" id="SSF53448">
    <property type="entry name" value="Nucleotide-diphospho-sugar transferases"/>
    <property type="match status" value="1"/>
</dbReference>
<dbReference type="EMBL" id="MGJD01000021">
    <property type="protein sequence ID" value="OGN00464.1"/>
    <property type="molecule type" value="Genomic_DNA"/>
</dbReference>